<name>A0A9Q3GPC6_9BASI</name>
<dbReference type="Proteomes" id="UP000765509">
    <property type="component" value="Unassembled WGS sequence"/>
</dbReference>
<sequence>MRQDFVSLPLPVVKNHISITPEIPLVPNIKCSNQQAVESISEPTPSNTKNNYKYVPYYNRAPKDITHQVDPRIIVEGSRQKKSSQTEDC</sequence>
<evidence type="ECO:0000313" key="1">
    <source>
        <dbReference type="EMBL" id="MBW0474204.1"/>
    </source>
</evidence>
<reference evidence="1" key="1">
    <citation type="submission" date="2021-03" db="EMBL/GenBank/DDBJ databases">
        <title>Draft genome sequence of rust myrtle Austropuccinia psidii MF-1, a brazilian biotype.</title>
        <authorList>
            <person name="Quecine M.C."/>
            <person name="Pachon D.M.R."/>
            <person name="Bonatelli M.L."/>
            <person name="Correr F.H."/>
            <person name="Franceschini L.M."/>
            <person name="Leite T.F."/>
            <person name="Margarido G.R.A."/>
            <person name="Almeida C.A."/>
            <person name="Ferrarezi J.A."/>
            <person name="Labate C.A."/>
        </authorList>
    </citation>
    <scope>NUCLEOTIDE SEQUENCE</scope>
    <source>
        <strain evidence="1">MF-1</strain>
    </source>
</reference>
<gene>
    <name evidence="1" type="ORF">O181_013919</name>
</gene>
<evidence type="ECO:0000313" key="2">
    <source>
        <dbReference type="Proteomes" id="UP000765509"/>
    </source>
</evidence>
<keyword evidence="2" id="KW-1185">Reference proteome</keyword>
<protein>
    <submittedName>
        <fullName evidence="1">Uncharacterized protein</fullName>
    </submittedName>
</protein>
<dbReference type="EMBL" id="AVOT02003662">
    <property type="protein sequence ID" value="MBW0474204.1"/>
    <property type="molecule type" value="Genomic_DNA"/>
</dbReference>
<organism evidence="1 2">
    <name type="scientific">Austropuccinia psidii MF-1</name>
    <dbReference type="NCBI Taxonomy" id="1389203"/>
    <lineage>
        <taxon>Eukaryota</taxon>
        <taxon>Fungi</taxon>
        <taxon>Dikarya</taxon>
        <taxon>Basidiomycota</taxon>
        <taxon>Pucciniomycotina</taxon>
        <taxon>Pucciniomycetes</taxon>
        <taxon>Pucciniales</taxon>
        <taxon>Sphaerophragmiaceae</taxon>
        <taxon>Austropuccinia</taxon>
    </lineage>
</organism>
<proteinExistence type="predicted"/>
<accession>A0A9Q3GPC6</accession>
<comment type="caution">
    <text evidence="1">The sequence shown here is derived from an EMBL/GenBank/DDBJ whole genome shotgun (WGS) entry which is preliminary data.</text>
</comment>
<dbReference type="AlphaFoldDB" id="A0A9Q3GPC6"/>